<dbReference type="STRING" id="8153.ENSHBUP00000017928"/>
<keyword evidence="1" id="KW-0175">Coiled coil</keyword>
<dbReference type="Ensembl" id="ENSHBUT00000026823.1">
    <property type="protein sequence ID" value="ENSHBUP00000017928.1"/>
    <property type="gene ID" value="ENSHBUG00000020000.1"/>
</dbReference>
<dbReference type="Pfam" id="PF02994">
    <property type="entry name" value="Transposase_22"/>
    <property type="match status" value="1"/>
</dbReference>
<keyword evidence="5" id="KW-1185">Reference proteome</keyword>
<dbReference type="PANTHER" id="PTHR11505">
    <property type="entry name" value="L1 TRANSPOSABLE ELEMENT-RELATED"/>
    <property type="match status" value="1"/>
</dbReference>
<evidence type="ECO:0000259" key="3">
    <source>
        <dbReference type="PROSITE" id="PS50878"/>
    </source>
</evidence>
<evidence type="ECO:0000256" key="2">
    <source>
        <dbReference type="SAM" id="SignalP"/>
    </source>
</evidence>
<feature type="coiled-coil region" evidence="1">
    <location>
        <begin position="145"/>
        <end position="189"/>
    </location>
</feature>
<evidence type="ECO:0000313" key="4">
    <source>
        <dbReference type="Ensembl" id="ENSHBUP00000017928.1"/>
    </source>
</evidence>
<feature type="chain" id="PRO_5018594568" description="Reverse transcriptase domain-containing protein" evidence="2">
    <location>
        <begin position="26"/>
        <end position="380"/>
    </location>
</feature>
<feature type="domain" description="Reverse transcriptase" evidence="3">
    <location>
        <begin position="1"/>
        <end position="183"/>
    </location>
</feature>
<dbReference type="GeneTree" id="ENSGT00980000198573"/>
<protein>
    <recommendedName>
        <fullName evidence="3">Reverse transcriptase domain-containing protein</fullName>
    </recommendedName>
</protein>
<evidence type="ECO:0000256" key="1">
    <source>
        <dbReference type="SAM" id="Coils"/>
    </source>
</evidence>
<proteinExistence type="predicted"/>
<sequence>MASDSGLISVLVLLDLSAVFDTVDHNNLLERLEHAVGIRGTALQWFVSYLSNRLQFVHVNGESSSHTKVNYGVPQGSVLGPILFSLYMLPLRSIIRKRSINFHCYADDTQFYLSMKPDNTHQLVKLQECLKDIKTQDMTTVKGGIESLKEAVNSLGARVDETETRISRLEDEEAKASSISKNLKIQNQRLQEKVTALEGFSRRQNIRISGIREGTEGRNLEDCVKNLLSEALDIEMGDYYEIDRIHRVGPAPPKPAADSRPRHIIVRFLRDKAKMSVLAAARKKQQIIWKGMRVRFFQDYAQEVQEKRRMFDEVCRLLQQCNIGYSLRFPAVMTFSVDNQYHQFSNPAEAKQFLSGLDSVNIPGDMRFKEGDYHLVCDRQ</sequence>
<dbReference type="InterPro" id="IPR043636">
    <property type="entry name" value="L1_RRM_dom"/>
</dbReference>
<dbReference type="SUPFAM" id="SSF56672">
    <property type="entry name" value="DNA/RNA polymerases"/>
    <property type="match status" value="1"/>
</dbReference>
<dbReference type="AlphaFoldDB" id="A0A3Q2VYT9"/>
<dbReference type="PROSITE" id="PS50878">
    <property type="entry name" value="RT_POL"/>
    <property type="match status" value="1"/>
</dbReference>
<evidence type="ECO:0000313" key="5">
    <source>
        <dbReference type="Proteomes" id="UP000264840"/>
    </source>
</evidence>
<keyword evidence="2" id="KW-0732">Signal</keyword>
<name>A0A3Q2VYT9_HAPBU</name>
<accession>A0A3Q2VYT9</accession>
<reference evidence="4" key="2">
    <citation type="submission" date="2025-09" db="UniProtKB">
        <authorList>
            <consortium name="Ensembl"/>
        </authorList>
    </citation>
    <scope>IDENTIFICATION</scope>
</reference>
<dbReference type="InterPro" id="IPR043502">
    <property type="entry name" value="DNA/RNA_pol_sf"/>
</dbReference>
<dbReference type="InterPro" id="IPR000477">
    <property type="entry name" value="RT_dom"/>
</dbReference>
<dbReference type="Gene3D" id="3.30.70.1820">
    <property type="entry name" value="L1 transposable element, RRM domain"/>
    <property type="match status" value="1"/>
</dbReference>
<dbReference type="Proteomes" id="UP000264840">
    <property type="component" value="Unplaced"/>
</dbReference>
<organism evidence="4 5">
    <name type="scientific">Haplochromis burtoni</name>
    <name type="common">Burton's mouthbrooder</name>
    <name type="synonym">Chromis burtoni</name>
    <dbReference type="NCBI Taxonomy" id="8153"/>
    <lineage>
        <taxon>Eukaryota</taxon>
        <taxon>Metazoa</taxon>
        <taxon>Chordata</taxon>
        <taxon>Craniata</taxon>
        <taxon>Vertebrata</taxon>
        <taxon>Euteleostomi</taxon>
        <taxon>Actinopterygii</taxon>
        <taxon>Neopterygii</taxon>
        <taxon>Teleostei</taxon>
        <taxon>Neoteleostei</taxon>
        <taxon>Acanthomorphata</taxon>
        <taxon>Ovalentaria</taxon>
        <taxon>Cichlomorphae</taxon>
        <taxon>Cichliformes</taxon>
        <taxon>Cichlidae</taxon>
        <taxon>African cichlids</taxon>
        <taxon>Pseudocrenilabrinae</taxon>
        <taxon>Haplochromini</taxon>
        <taxon>Haplochromis</taxon>
    </lineage>
</organism>
<feature type="signal peptide" evidence="2">
    <location>
        <begin position="1"/>
        <end position="25"/>
    </location>
</feature>
<dbReference type="OMA" id="IEFRWER"/>
<dbReference type="Pfam" id="PF00078">
    <property type="entry name" value="RVT_1"/>
    <property type="match status" value="1"/>
</dbReference>
<dbReference type="InterPro" id="IPR004244">
    <property type="entry name" value="Transposase_22"/>
</dbReference>
<reference evidence="4" key="1">
    <citation type="submission" date="2025-08" db="UniProtKB">
        <authorList>
            <consortium name="Ensembl"/>
        </authorList>
    </citation>
    <scope>IDENTIFICATION</scope>
</reference>